<accession>A0A3E0VP46</accession>
<dbReference type="AlphaFoldDB" id="A0A3E0VP46"/>
<comment type="cofactor">
    <cofactor evidence="1 6">
        <name>Mg(2+)</name>
        <dbReference type="ChEBI" id="CHEBI:18420"/>
    </cofactor>
</comment>
<keyword evidence="5 6" id="KW-0460">Magnesium</keyword>
<name>A0A3E0VP46_9MICO</name>
<evidence type="ECO:0000256" key="4">
    <source>
        <dbReference type="ARBA" id="ARBA00022801"/>
    </source>
</evidence>
<feature type="binding site" evidence="6">
    <location>
        <position position="123"/>
    </location>
    <ligand>
        <name>Mg(2+)</name>
        <dbReference type="ChEBI" id="CHEBI:18420"/>
        <label>1</label>
        <note>catalytic</note>
    </ligand>
</feature>
<dbReference type="GO" id="GO:0016791">
    <property type="term" value="F:phosphatase activity"/>
    <property type="evidence" value="ECO:0007669"/>
    <property type="project" value="UniProtKB-ARBA"/>
</dbReference>
<dbReference type="EMBL" id="NBWZ01000001">
    <property type="protein sequence ID" value="RFA11218.1"/>
    <property type="molecule type" value="Genomic_DNA"/>
</dbReference>
<dbReference type="SUPFAM" id="SSF56655">
    <property type="entry name" value="Carbohydrate phosphatase"/>
    <property type="match status" value="1"/>
</dbReference>
<evidence type="ECO:0000256" key="6">
    <source>
        <dbReference type="PIRSR" id="PIRSR600760-2"/>
    </source>
</evidence>
<dbReference type="GO" id="GO:0000105">
    <property type="term" value="P:L-histidine biosynthetic process"/>
    <property type="evidence" value="ECO:0007669"/>
    <property type="project" value="TreeGrafter"/>
</dbReference>
<feature type="binding site" evidence="6">
    <location>
        <position position="56"/>
    </location>
    <ligand>
        <name>Mg(2+)</name>
        <dbReference type="ChEBI" id="CHEBI:18420"/>
        <label>1</label>
        <note>catalytic</note>
    </ligand>
</feature>
<proteinExistence type="inferred from homology"/>
<feature type="binding site" evidence="6">
    <location>
        <position position="251"/>
    </location>
    <ligand>
        <name>Mg(2+)</name>
        <dbReference type="ChEBI" id="CHEBI:18420"/>
        <label>1</label>
        <note>catalytic</note>
    </ligand>
</feature>
<keyword evidence="3 6" id="KW-0479">Metal-binding</keyword>
<dbReference type="InterPro" id="IPR051090">
    <property type="entry name" value="Inositol_monoP_superfamily"/>
</dbReference>
<evidence type="ECO:0000256" key="7">
    <source>
        <dbReference type="SAM" id="MobiDB-lite"/>
    </source>
</evidence>
<dbReference type="Gene3D" id="3.40.190.80">
    <property type="match status" value="1"/>
</dbReference>
<dbReference type="InterPro" id="IPR000760">
    <property type="entry name" value="Inositol_monophosphatase-like"/>
</dbReference>
<dbReference type="GO" id="GO:0046872">
    <property type="term" value="F:metal ion binding"/>
    <property type="evidence" value="ECO:0007669"/>
    <property type="project" value="UniProtKB-KW"/>
</dbReference>
<dbReference type="Proteomes" id="UP000256486">
    <property type="component" value="Unassembled WGS sequence"/>
</dbReference>
<sequence>MADAADAISADRFRALDLVVEQKPDRTPVTDADRAVERAIRDGLARERPGDAILGEEFGEDPGTGDGATTAPPGTGDGATTAPPGTGDGATTAPPGTGDGATTAPPGSATRNTPHRQWIIDPIDGTANFLRGVPVWATLIALVIDGTPVLGVVSSPAFAKRWWASTGRGAWLSDAGGEPRRLAVSKVATLANASISYNSLKGWDEAGRLDALLRLSRAVWRTRAYGEMWAYMMVAEGLVDVSGEYDLQPHDVAALIPIVEEAGGRFTGLAGEDALWSGSALATNGVLHTETLTVLAES</sequence>
<dbReference type="Gene3D" id="3.30.540.10">
    <property type="entry name" value="Fructose-1,6-Bisphosphatase, subunit A, domain 1"/>
    <property type="match status" value="1"/>
</dbReference>
<dbReference type="InterPro" id="IPR020583">
    <property type="entry name" value="Inositol_monoP_metal-BS"/>
</dbReference>
<comment type="similarity">
    <text evidence="2">Belongs to the inositol monophosphatase superfamily.</text>
</comment>
<comment type="caution">
    <text evidence="8">The sequence shown here is derived from an EMBL/GenBank/DDBJ whole genome shotgun (WGS) entry which is preliminary data.</text>
</comment>
<evidence type="ECO:0000256" key="3">
    <source>
        <dbReference type="ARBA" id="ARBA00022723"/>
    </source>
</evidence>
<evidence type="ECO:0000256" key="1">
    <source>
        <dbReference type="ARBA" id="ARBA00001946"/>
    </source>
</evidence>
<evidence type="ECO:0000256" key="5">
    <source>
        <dbReference type="ARBA" id="ARBA00022842"/>
    </source>
</evidence>
<protein>
    <submittedName>
        <fullName evidence="8">Histidinol phosphatase</fullName>
    </submittedName>
</protein>
<feature type="binding site" evidence="6">
    <location>
        <position position="121"/>
    </location>
    <ligand>
        <name>Mg(2+)</name>
        <dbReference type="ChEBI" id="CHEBI:18420"/>
        <label>1</label>
        <note>catalytic</note>
    </ligand>
</feature>
<evidence type="ECO:0000313" key="9">
    <source>
        <dbReference type="Proteomes" id="UP000256486"/>
    </source>
</evidence>
<gene>
    <name evidence="8" type="ORF">B7R54_10785</name>
</gene>
<feature type="compositionally biased region" description="Low complexity" evidence="7">
    <location>
        <begin position="67"/>
        <end position="110"/>
    </location>
</feature>
<reference evidence="8 9" key="1">
    <citation type="submission" date="2017-04" db="EMBL/GenBank/DDBJ databases">
        <title>Comparative genome analysis of Subtercola boreus.</title>
        <authorList>
            <person name="Cho Y.-J."/>
            <person name="Cho A."/>
            <person name="Kim O.-S."/>
            <person name="Lee J.-I."/>
        </authorList>
    </citation>
    <scope>NUCLEOTIDE SEQUENCE [LARGE SCALE GENOMIC DNA]</scope>
    <source>
        <strain evidence="8 9">K300</strain>
    </source>
</reference>
<dbReference type="PRINTS" id="PR00377">
    <property type="entry name" value="IMPHPHTASES"/>
</dbReference>
<feature type="compositionally biased region" description="Basic and acidic residues" evidence="7">
    <location>
        <begin position="40"/>
        <end position="50"/>
    </location>
</feature>
<feature type="region of interest" description="Disordered" evidence="7">
    <location>
        <begin position="40"/>
        <end position="114"/>
    </location>
</feature>
<keyword evidence="9" id="KW-1185">Reference proteome</keyword>
<dbReference type="Pfam" id="PF00459">
    <property type="entry name" value="Inositol_P"/>
    <property type="match status" value="1"/>
</dbReference>
<evidence type="ECO:0000313" key="8">
    <source>
        <dbReference type="EMBL" id="RFA11218.1"/>
    </source>
</evidence>
<dbReference type="PANTHER" id="PTHR43200">
    <property type="entry name" value="PHOSPHATASE"/>
    <property type="match status" value="1"/>
</dbReference>
<feature type="binding site" evidence="6">
    <location>
        <position position="124"/>
    </location>
    <ligand>
        <name>Mg(2+)</name>
        <dbReference type="ChEBI" id="CHEBI:18420"/>
        <label>1</label>
        <note>catalytic</note>
    </ligand>
</feature>
<evidence type="ECO:0000256" key="2">
    <source>
        <dbReference type="ARBA" id="ARBA00009759"/>
    </source>
</evidence>
<keyword evidence="4" id="KW-0378">Hydrolase</keyword>
<dbReference type="PANTHER" id="PTHR43200:SF6">
    <property type="entry name" value="3'(2'),5'-BISPHOSPHATE NUCLEOTIDASE"/>
    <property type="match status" value="1"/>
</dbReference>
<dbReference type="PROSITE" id="PS00629">
    <property type="entry name" value="IMP_1"/>
    <property type="match status" value="1"/>
</dbReference>
<organism evidence="8 9">
    <name type="scientific">Subtercola boreus</name>
    <dbReference type="NCBI Taxonomy" id="120213"/>
    <lineage>
        <taxon>Bacteria</taxon>
        <taxon>Bacillati</taxon>
        <taxon>Actinomycetota</taxon>
        <taxon>Actinomycetes</taxon>
        <taxon>Micrococcales</taxon>
        <taxon>Microbacteriaceae</taxon>
        <taxon>Subtercola</taxon>
    </lineage>
</organism>